<sequence>MVVLLPAQIGDTVAVADTVGKEFTVTVTDAVFVQVPSEPVTEYVVVVAGDTE</sequence>
<comment type="caution">
    <text evidence="1">The sequence shown here is derived from an EMBL/GenBank/DDBJ whole genome shotgun (WGS) entry which is preliminary data.</text>
</comment>
<name>A0A645BHE9_9ZZZZ</name>
<accession>A0A645BHE9</accession>
<proteinExistence type="predicted"/>
<reference evidence="1" key="1">
    <citation type="submission" date="2019-08" db="EMBL/GenBank/DDBJ databases">
        <authorList>
            <person name="Kucharzyk K."/>
            <person name="Murdoch R.W."/>
            <person name="Higgins S."/>
            <person name="Loffler F."/>
        </authorList>
    </citation>
    <scope>NUCLEOTIDE SEQUENCE</scope>
</reference>
<protein>
    <submittedName>
        <fullName evidence="1">Uncharacterized protein</fullName>
    </submittedName>
</protein>
<evidence type="ECO:0000313" key="1">
    <source>
        <dbReference type="EMBL" id="MPM61174.1"/>
    </source>
</evidence>
<dbReference type="EMBL" id="VSSQ01018193">
    <property type="protein sequence ID" value="MPM61174.1"/>
    <property type="molecule type" value="Genomic_DNA"/>
</dbReference>
<organism evidence="1">
    <name type="scientific">bioreactor metagenome</name>
    <dbReference type="NCBI Taxonomy" id="1076179"/>
    <lineage>
        <taxon>unclassified sequences</taxon>
        <taxon>metagenomes</taxon>
        <taxon>ecological metagenomes</taxon>
    </lineage>
</organism>
<dbReference type="AlphaFoldDB" id="A0A645BHE9"/>
<gene>
    <name evidence="1" type="ORF">SDC9_108030</name>
</gene>